<organism evidence="1">
    <name type="scientific">marine sediment metagenome</name>
    <dbReference type="NCBI Taxonomy" id="412755"/>
    <lineage>
        <taxon>unclassified sequences</taxon>
        <taxon>metagenomes</taxon>
        <taxon>ecological metagenomes</taxon>
    </lineage>
</organism>
<accession>A0A0F9AKI1</accession>
<comment type="caution">
    <text evidence="1">The sequence shown here is derived from an EMBL/GenBank/DDBJ whole genome shotgun (WGS) entry which is preliminary data.</text>
</comment>
<reference evidence="1" key="1">
    <citation type="journal article" date="2015" name="Nature">
        <title>Complex archaea that bridge the gap between prokaryotes and eukaryotes.</title>
        <authorList>
            <person name="Spang A."/>
            <person name="Saw J.H."/>
            <person name="Jorgensen S.L."/>
            <person name="Zaremba-Niedzwiedzka K."/>
            <person name="Martijn J."/>
            <person name="Lind A.E."/>
            <person name="van Eijk R."/>
            <person name="Schleper C."/>
            <person name="Guy L."/>
            <person name="Ettema T.J."/>
        </authorList>
    </citation>
    <scope>NUCLEOTIDE SEQUENCE</scope>
</reference>
<dbReference type="EMBL" id="LAZR01042291">
    <property type="protein sequence ID" value="KKL09880.1"/>
    <property type="molecule type" value="Genomic_DNA"/>
</dbReference>
<feature type="non-terminal residue" evidence="1">
    <location>
        <position position="1"/>
    </location>
</feature>
<sequence length="300" mass="34572">FDGFFRFIDETKCKYSNRAEILYLDCDNPSDEYHLGIIAHEFQHLIHWQYDRDEASWVNESLAEVAMILCGYYTDKKHVARYLNNTDSPLISKGHMSNYGACLLWGSYIYERFGRAFLKNLVLEEADGIEGFKRVLTNMNIKDDFPRIFGDWLVANYINTNLLRSKAYKYKSITLPTFPTIKHFFSLPVHDTGKVSGYAVNYLKFSIERAKSKKLRITFKSDLLDDFLIKIVKIDNDDLSNSKVKDVALSEPIEVFDVTDVGTNCREIVLVVSVLKTTKEPVSYSFSASLIPCPETTVRR</sequence>
<evidence type="ECO:0008006" key="2">
    <source>
        <dbReference type="Google" id="ProtNLM"/>
    </source>
</evidence>
<gene>
    <name evidence="1" type="ORF">LCGC14_2561430</name>
</gene>
<protein>
    <recommendedName>
        <fullName evidence="2">Peptidase M1 membrane alanine aminopeptidase domain-containing protein</fullName>
    </recommendedName>
</protein>
<evidence type="ECO:0000313" key="1">
    <source>
        <dbReference type="EMBL" id="KKL09880.1"/>
    </source>
</evidence>
<dbReference type="AlphaFoldDB" id="A0A0F9AKI1"/>
<proteinExistence type="predicted"/>
<name>A0A0F9AKI1_9ZZZZ</name>